<dbReference type="RefSeq" id="WP_349298340.1">
    <property type="nucleotide sequence ID" value="NZ_JBEDNQ010000004.1"/>
</dbReference>
<feature type="transmembrane region" description="Helical" evidence="1">
    <location>
        <begin position="41"/>
        <end position="62"/>
    </location>
</feature>
<feature type="transmembrane region" description="Helical" evidence="1">
    <location>
        <begin position="68"/>
        <end position="87"/>
    </location>
</feature>
<evidence type="ECO:0000313" key="2">
    <source>
        <dbReference type="EMBL" id="MEQ3551276.1"/>
    </source>
</evidence>
<keyword evidence="1" id="KW-0812">Transmembrane</keyword>
<keyword evidence="1" id="KW-1133">Transmembrane helix</keyword>
<keyword evidence="3" id="KW-1185">Reference proteome</keyword>
<comment type="caution">
    <text evidence="2">The sequence shown here is derived from an EMBL/GenBank/DDBJ whole genome shotgun (WGS) entry which is preliminary data.</text>
</comment>
<keyword evidence="1" id="KW-0472">Membrane</keyword>
<protein>
    <recommendedName>
        <fullName evidence="4">DUF983 domain-containing protein</fullName>
    </recommendedName>
</protein>
<evidence type="ECO:0000313" key="3">
    <source>
        <dbReference type="Proteomes" id="UP001494902"/>
    </source>
</evidence>
<evidence type="ECO:0000256" key="1">
    <source>
        <dbReference type="SAM" id="Phobius"/>
    </source>
</evidence>
<organism evidence="2 3">
    <name type="scientific">Pseudonocardia nematodicida</name>
    <dbReference type="NCBI Taxonomy" id="1206997"/>
    <lineage>
        <taxon>Bacteria</taxon>
        <taxon>Bacillati</taxon>
        <taxon>Actinomycetota</taxon>
        <taxon>Actinomycetes</taxon>
        <taxon>Pseudonocardiales</taxon>
        <taxon>Pseudonocardiaceae</taxon>
        <taxon>Pseudonocardia</taxon>
    </lineage>
</organism>
<evidence type="ECO:0008006" key="4">
    <source>
        <dbReference type="Google" id="ProtNLM"/>
    </source>
</evidence>
<sequence>MGTKTVMAADHREWQVQRHIEWTTPAVGDEFEHDVDGGRGAVVLILSMLAFFWLVLIVWAPSDVHFPWFYWIIALAGIGFFPTRWLLRRPFTIVARTQGGYDLPAEHWSGMVRGLAAAREETRVVVRSLRNRSTPGHADSPLQPVN</sequence>
<name>A0ABV1K9X3_9PSEU</name>
<accession>A0ABV1K9X3</accession>
<dbReference type="Proteomes" id="UP001494902">
    <property type="component" value="Unassembled WGS sequence"/>
</dbReference>
<reference evidence="2 3" key="1">
    <citation type="submission" date="2024-03" db="EMBL/GenBank/DDBJ databases">
        <title>Draft genome sequence of Pseudonocardia nematodicida JCM 31783.</title>
        <authorList>
            <person name="Butdee W."/>
            <person name="Duangmal K."/>
        </authorList>
    </citation>
    <scope>NUCLEOTIDE SEQUENCE [LARGE SCALE GENOMIC DNA]</scope>
    <source>
        <strain evidence="2 3">JCM 31783</strain>
    </source>
</reference>
<proteinExistence type="predicted"/>
<dbReference type="EMBL" id="JBEDNQ010000004">
    <property type="protein sequence ID" value="MEQ3551276.1"/>
    <property type="molecule type" value="Genomic_DNA"/>
</dbReference>
<gene>
    <name evidence="2" type="ORF">WIS52_12415</name>
</gene>